<keyword evidence="3" id="KW-0808">Transferase</keyword>
<dbReference type="OrthoDB" id="8123669at2759"/>
<evidence type="ECO:0000256" key="1">
    <source>
        <dbReference type="ARBA" id="ARBA00008361"/>
    </source>
</evidence>
<keyword evidence="6" id="KW-1185">Reference proteome</keyword>
<dbReference type="GO" id="GO:0032259">
    <property type="term" value="P:methylation"/>
    <property type="evidence" value="ECO:0007669"/>
    <property type="project" value="UniProtKB-KW"/>
</dbReference>
<dbReference type="InterPro" id="IPR051052">
    <property type="entry name" value="Diverse_substrate_MTase"/>
</dbReference>
<sequence>MRALLEVIERRRSSLHFSKQIHSQTKEEILTSLFWDGLKQSSLYQHLHQLRSLKKPNELVCGRLKHDLRADASSTIDPRSGEGLSQVGPILPKNLRGDGYLEQSARTLGLAVDVGCGTGQSYLCPGLLLPIRLRSDVSKFDSELPSVGKHSQSECLPVGEETVHLLTAGTCLHWFDIPAFFREAKRVLAPGGVLAIYSSWAVYPVMEDEEKDYQLRMITNKLLYDDLKAYRSPKVQQMFEQYSSVEFPFEDVVRSRNIGHTYVGSAADAVGYIKSMSSFQNFRAINHFRADQLLQDYQKSIMNILKVSTEPGSTPLVYRRDYFLILCRMDKMQTKEKKT</sequence>
<gene>
    <name evidence="5" type="primary">AVEN_153261_1</name>
    <name evidence="5" type="ORF">NPIL_439411</name>
</gene>
<evidence type="ECO:0000313" key="5">
    <source>
        <dbReference type="EMBL" id="GFT81509.1"/>
    </source>
</evidence>
<evidence type="ECO:0000256" key="2">
    <source>
        <dbReference type="ARBA" id="ARBA00022603"/>
    </source>
</evidence>
<dbReference type="AlphaFoldDB" id="A0A8X6PP60"/>
<reference evidence="5" key="1">
    <citation type="submission" date="2020-08" db="EMBL/GenBank/DDBJ databases">
        <title>Multicomponent nature underlies the extraordinary mechanical properties of spider dragline silk.</title>
        <authorList>
            <person name="Kono N."/>
            <person name="Nakamura H."/>
            <person name="Mori M."/>
            <person name="Yoshida Y."/>
            <person name="Ohtoshi R."/>
            <person name="Malay A.D."/>
            <person name="Moran D.A.P."/>
            <person name="Tomita M."/>
            <person name="Numata K."/>
            <person name="Arakawa K."/>
        </authorList>
    </citation>
    <scope>NUCLEOTIDE SEQUENCE</scope>
</reference>
<dbReference type="PANTHER" id="PTHR44942">
    <property type="entry name" value="METHYLTRANSF_11 DOMAIN-CONTAINING PROTEIN"/>
    <property type="match status" value="1"/>
</dbReference>
<feature type="domain" description="Methyltransferase type 11" evidence="4">
    <location>
        <begin position="113"/>
        <end position="196"/>
    </location>
</feature>
<proteinExistence type="inferred from homology"/>
<dbReference type="Gene3D" id="3.40.50.150">
    <property type="entry name" value="Vaccinia Virus protein VP39"/>
    <property type="match status" value="1"/>
</dbReference>
<dbReference type="InterPro" id="IPR029063">
    <property type="entry name" value="SAM-dependent_MTases_sf"/>
</dbReference>
<organism evidence="5 6">
    <name type="scientific">Nephila pilipes</name>
    <name type="common">Giant wood spider</name>
    <name type="synonym">Nephila maculata</name>
    <dbReference type="NCBI Taxonomy" id="299642"/>
    <lineage>
        <taxon>Eukaryota</taxon>
        <taxon>Metazoa</taxon>
        <taxon>Ecdysozoa</taxon>
        <taxon>Arthropoda</taxon>
        <taxon>Chelicerata</taxon>
        <taxon>Arachnida</taxon>
        <taxon>Araneae</taxon>
        <taxon>Araneomorphae</taxon>
        <taxon>Entelegynae</taxon>
        <taxon>Araneoidea</taxon>
        <taxon>Nephilidae</taxon>
        <taxon>Nephila</taxon>
    </lineage>
</organism>
<evidence type="ECO:0000313" key="6">
    <source>
        <dbReference type="Proteomes" id="UP000887013"/>
    </source>
</evidence>
<dbReference type="GO" id="GO:0008757">
    <property type="term" value="F:S-adenosylmethionine-dependent methyltransferase activity"/>
    <property type="evidence" value="ECO:0007669"/>
    <property type="project" value="InterPro"/>
</dbReference>
<keyword evidence="2" id="KW-0489">Methyltransferase</keyword>
<dbReference type="InterPro" id="IPR013216">
    <property type="entry name" value="Methyltransf_11"/>
</dbReference>
<evidence type="ECO:0000259" key="4">
    <source>
        <dbReference type="Pfam" id="PF08241"/>
    </source>
</evidence>
<evidence type="ECO:0000256" key="3">
    <source>
        <dbReference type="ARBA" id="ARBA00022679"/>
    </source>
</evidence>
<comment type="caution">
    <text evidence="5">The sequence shown here is derived from an EMBL/GenBank/DDBJ whole genome shotgun (WGS) entry which is preliminary data.</text>
</comment>
<accession>A0A8X6PP60</accession>
<dbReference type="EMBL" id="BMAW01118779">
    <property type="protein sequence ID" value="GFT81509.1"/>
    <property type="molecule type" value="Genomic_DNA"/>
</dbReference>
<protein>
    <recommendedName>
        <fullName evidence="4">Methyltransferase type 11 domain-containing protein</fullName>
    </recommendedName>
</protein>
<dbReference type="SUPFAM" id="SSF53335">
    <property type="entry name" value="S-adenosyl-L-methionine-dependent methyltransferases"/>
    <property type="match status" value="1"/>
</dbReference>
<dbReference type="PANTHER" id="PTHR44942:SF4">
    <property type="entry name" value="METHYLTRANSFERASE TYPE 11 DOMAIN-CONTAINING PROTEIN"/>
    <property type="match status" value="1"/>
</dbReference>
<dbReference type="Pfam" id="PF08241">
    <property type="entry name" value="Methyltransf_11"/>
    <property type="match status" value="1"/>
</dbReference>
<dbReference type="CDD" id="cd02440">
    <property type="entry name" value="AdoMet_MTases"/>
    <property type="match status" value="1"/>
</dbReference>
<name>A0A8X6PP60_NEPPI</name>
<dbReference type="Proteomes" id="UP000887013">
    <property type="component" value="Unassembled WGS sequence"/>
</dbReference>
<comment type="similarity">
    <text evidence="1">Belongs to the methyltransferase superfamily.</text>
</comment>